<accession>A0A9P7S475</accession>
<dbReference type="Proteomes" id="UP001049176">
    <property type="component" value="Chromosome 3"/>
</dbReference>
<dbReference type="AlphaFoldDB" id="A0A9P7S475"/>
<proteinExistence type="predicted"/>
<gene>
    <name evidence="1" type="ORF">E1B28_005593</name>
</gene>
<dbReference type="OrthoDB" id="2947980at2759"/>
<protein>
    <submittedName>
        <fullName evidence="1">Uncharacterized protein</fullName>
    </submittedName>
</protein>
<dbReference type="KEGG" id="more:E1B28_005593"/>
<dbReference type="EMBL" id="CM032183">
    <property type="protein sequence ID" value="KAG7094777.1"/>
    <property type="molecule type" value="Genomic_DNA"/>
</dbReference>
<sequence length="233" mass="26137">MENVYSRGGREIFFGAFPRDIRRSNRGLMLVVSLPLLACYHEHLGPETSSLKSFLSSLTAPFNEHLDTIFAVAQPNTVSTVLIEIENCFSADIEQRVAERCQLDEKYQDSEDRIEFSVKSDYVEDVLDFLEELPQSRIFRVNYENVSPEAHFHLRVAIPSLPHDFAATGWAELNHGVLCANFPEINYYKIFTSTLQATYKGHNGGKSADTNIVPQARFTVGASGFPSVIVEVG</sequence>
<organism evidence="1 2">
    <name type="scientific">Marasmius oreades</name>
    <name type="common">fairy-ring Marasmius</name>
    <dbReference type="NCBI Taxonomy" id="181124"/>
    <lineage>
        <taxon>Eukaryota</taxon>
        <taxon>Fungi</taxon>
        <taxon>Dikarya</taxon>
        <taxon>Basidiomycota</taxon>
        <taxon>Agaricomycotina</taxon>
        <taxon>Agaricomycetes</taxon>
        <taxon>Agaricomycetidae</taxon>
        <taxon>Agaricales</taxon>
        <taxon>Marasmiineae</taxon>
        <taxon>Marasmiaceae</taxon>
        <taxon>Marasmius</taxon>
    </lineage>
</organism>
<comment type="caution">
    <text evidence="1">The sequence shown here is derived from an EMBL/GenBank/DDBJ whole genome shotgun (WGS) entry which is preliminary data.</text>
</comment>
<evidence type="ECO:0000313" key="1">
    <source>
        <dbReference type="EMBL" id="KAG7094777.1"/>
    </source>
</evidence>
<dbReference type="RefSeq" id="XP_043011247.1">
    <property type="nucleotide sequence ID" value="XM_043150162.1"/>
</dbReference>
<keyword evidence="2" id="KW-1185">Reference proteome</keyword>
<name>A0A9P7S475_9AGAR</name>
<evidence type="ECO:0000313" key="2">
    <source>
        <dbReference type="Proteomes" id="UP001049176"/>
    </source>
</evidence>
<reference evidence="1" key="1">
    <citation type="journal article" date="2021" name="Genome Biol. Evol.">
        <title>The assembled and annotated genome of the fairy-ring fungus Marasmius oreades.</title>
        <authorList>
            <person name="Hiltunen M."/>
            <person name="Ament-Velasquez S.L."/>
            <person name="Johannesson H."/>
        </authorList>
    </citation>
    <scope>NUCLEOTIDE SEQUENCE</scope>
    <source>
        <strain evidence="1">03SP1</strain>
    </source>
</reference>
<dbReference type="GeneID" id="66074669"/>